<dbReference type="PANTHER" id="PTHR43668:SF2">
    <property type="entry name" value="ALLANTOINASE"/>
    <property type="match status" value="1"/>
</dbReference>
<evidence type="ECO:0000259" key="2">
    <source>
        <dbReference type="Pfam" id="PF12890"/>
    </source>
</evidence>
<sequence length="417" mass="45848">MSIILKSAKVINAESKYHGTKQDILIAKGKISKISKSIPSKGYKEINIEGLHVSKGWFDSSVSFGEPGYEERETIDNGGTIAGKSGFTDILLNPNTKPVIDTQADISFIKSKSSQLITNIHPIGAFTLSSKSQKLAELKDMQESGAVGFYDYKKPIINPNLLKTALLYSQTFNGLLMSFAQDKYLSKGGVINEGIVSTSYGIKGIPSLSEETQLNRDIKILEYTGGKLHIPTISCKSSVDLIRQAKNKGLNISCSVAIHNLIFNEEKLQDFDTRYKVLPPLRTELDRKALIKGVEDGTIDMVTSDHSPIDIDNKKMDIDNAEYGTIGLESFFGALLNIFNLEKTIEILTSGKSRFGIKDHTIEEGSVSNISLFTIDKQYAFSKSNILSKSKNSAFLGAKMKGRPLGIIVEEKCLINE</sequence>
<dbReference type="GO" id="GO:0004151">
    <property type="term" value="F:dihydroorotase activity"/>
    <property type="evidence" value="ECO:0007669"/>
    <property type="project" value="InterPro"/>
</dbReference>
<dbReference type="Gene3D" id="3.20.20.140">
    <property type="entry name" value="Metal-dependent hydrolases"/>
    <property type="match status" value="1"/>
</dbReference>
<dbReference type="AlphaFoldDB" id="A0A381QDQ0"/>
<reference evidence="3" key="1">
    <citation type="submission" date="2018-05" db="EMBL/GenBank/DDBJ databases">
        <authorList>
            <person name="Lanie J.A."/>
            <person name="Ng W.-L."/>
            <person name="Kazmierczak K.M."/>
            <person name="Andrzejewski T.M."/>
            <person name="Davidsen T.M."/>
            <person name="Wayne K.J."/>
            <person name="Tettelin H."/>
            <person name="Glass J.I."/>
            <person name="Rusch D."/>
            <person name="Podicherti R."/>
            <person name="Tsui H.-C.T."/>
            <person name="Winkler M.E."/>
        </authorList>
    </citation>
    <scope>NUCLEOTIDE SEQUENCE</scope>
</reference>
<dbReference type="InterPro" id="IPR024403">
    <property type="entry name" value="DHOase_cat"/>
</dbReference>
<evidence type="ECO:0000256" key="1">
    <source>
        <dbReference type="ARBA" id="ARBA00022975"/>
    </source>
</evidence>
<dbReference type="SUPFAM" id="SSF51556">
    <property type="entry name" value="Metallo-dependent hydrolases"/>
    <property type="match status" value="1"/>
</dbReference>
<dbReference type="InterPro" id="IPR032466">
    <property type="entry name" value="Metal_Hydrolase"/>
</dbReference>
<feature type="domain" description="Dihydroorotase catalytic" evidence="2">
    <location>
        <begin position="57"/>
        <end position="237"/>
    </location>
</feature>
<name>A0A381QDQ0_9ZZZZ</name>
<dbReference type="PANTHER" id="PTHR43668">
    <property type="entry name" value="ALLANTOINASE"/>
    <property type="match status" value="1"/>
</dbReference>
<evidence type="ECO:0000313" key="3">
    <source>
        <dbReference type="EMBL" id="SUZ76207.1"/>
    </source>
</evidence>
<keyword evidence="1" id="KW-0665">Pyrimidine biosynthesis</keyword>
<gene>
    <name evidence="3" type="ORF">METZ01_LOCUS29061</name>
</gene>
<dbReference type="Pfam" id="PF12890">
    <property type="entry name" value="DHOase"/>
    <property type="match status" value="1"/>
</dbReference>
<dbReference type="InterPro" id="IPR011059">
    <property type="entry name" value="Metal-dep_hydrolase_composite"/>
</dbReference>
<dbReference type="InterPro" id="IPR004722">
    <property type="entry name" value="DHOase"/>
</dbReference>
<dbReference type="GO" id="GO:0006221">
    <property type="term" value="P:pyrimidine nucleotide biosynthetic process"/>
    <property type="evidence" value="ECO:0007669"/>
    <property type="project" value="UniProtKB-KW"/>
</dbReference>
<proteinExistence type="predicted"/>
<dbReference type="EMBL" id="UINC01001269">
    <property type="protein sequence ID" value="SUZ76207.1"/>
    <property type="molecule type" value="Genomic_DNA"/>
</dbReference>
<dbReference type="GO" id="GO:0046872">
    <property type="term" value="F:metal ion binding"/>
    <property type="evidence" value="ECO:0007669"/>
    <property type="project" value="InterPro"/>
</dbReference>
<protein>
    <recommendedName>
        <fullName evidence="2">Dihydroorotase catalytic domain-containing protein</fullName>
    </recommendedName>
</protein>
<organism evidence="3">
    <name type="scientific">marine metagenome</name>
    <dbReference type="NCBI Taxonomy" id="408172"/>
    <lineage>
        <taxon>unclassified sequences</taxon>
        <taxon>metagenomes</taxon>
        <taxon>ecological metagenomes</taxon>
    </lineage>
</organism>
<dbReference type="CDD" id="cd01317">
    <property type="entry name" value="DHOase_IIa"/>
    <property type="match status" value="1"/>
</dbReference>
<dbReference type="SUPFAM" id="SSF51338">
    <property type="entry name" value="Composite domain of metallo-dependent hydrolases"/>
    <property type="match status" value="1"/>
</dbReference>
<dbReference type="GO" id="GO:0006145">
    <property type="term" value="P:purine nucleobase catabolic process"/>
    <property type="evidence" value="ECO:0007669"/>
    <property type="project" value="TreeGrafter"/>
</dbReference>
<accession>A0A381QDQ0</accession>
<dbReference type="GO" id="GO:0005737">
    <property type="term" value="C:cytoplasm"/>
    <property type="evidence" value="ECO:0007669"/>
    <property type="project" value="TreeGrafter"/>
</dbReference>
<dbReference type="InterPro" id="IPR050138">
    <property type="entry name" value="DHOase/Allantoinase_Hydrolase"/>
</dbReference>
<dbReference type="GO" id="GO:0004038">
    <property type="term" value="F:allantoinase activity"/>
    <property type="evidence" value="ECO:0007669"/>
    <property type="project" value="TreeGrafter"/>
</dbReference>
<dbReference type="Gene3D" id="2.30.40.10">
    <property type="entry name" value="Urease, subunit C, domain 1"/>
    <property type="match status" value="1"/>
</dbReference>